<evidence type="ECO:0000313" key="2">
    <source>
        <dbReference type="EMBL" id="GLY72848.1"/>
    </source>
</evidence>
<name>A0A9W6VIE7_9ACTN</name>
<protein>
    <submittedName>
        <fullName evidence="2">Uncharacterized protein</fullName>
    </submittedName>
</protein>
<comment type="caution">
    <text evidence="2">The sequence shown here is derived from an EMBL/GenBank/DDBJ whole genome shotgun (WGS) entry which is preliminary data.</text>
</comment>
<feature type="region of interest" description="Disordered" evidence="1">
    <location>
        <begin position="1"/>
        <end position="39"/>
    </location>
</feature>
<dbReference type="EMBL" id="BSTJ01000001">
    <property type="protein sequence ID" value="GLY72848.1"/>
    <property type="molecule type" value="Genomic_DNA"/>
</dbReference>
<evidence type="ECO:0000313" key="3">
    <source>
        <dbReference type="Proteomes" id="UP001165135"/>
    </source>
</evidence>
<dbReference type="AlphaFoldDB" id="A0A9W6VIE7"/>
<reference evidence="2" key="1">
    <citation type="submission" date="2023-03" db="EMBL/GenBank/DDBJ databases">
        <title>Actinoallomurus iriomotensis NBRC 103681.</title>
        <authorList>
            <person name="Ichikawa N."/>
            <person name="Sato H."/>
            <person name="Tonouchi N."/>
        </authorList>
    </citation>
    <scope>NUCLEOTIDE SEQUENCE</scope>
    <source>
        <strain evidence="2">NBRC 103681</strain>
    </source>
</reference>
<proteinExistence type="predicted"/>
<organism evidence="2 3">
    <name type="scientific">Actinoallomurus iriomotensis</name>
    <dbReference type="NCBI Taxonomy" id="478107"/>
    <lineage>
        <taxon>Bacteria</taxon>
        <taxon>Bacillati</taxon>
        <taxon>Actinomycetota</taxon>
        <taxon>Actinomycetes</taxon>
        <taxon>Streptosporangiales</taxon>
        <taxon>Thermomonosporaceae</taxon>
        <taxon>Actinoallomurus</taxon>
    </lineage>
</organism>
<feature type="compositionally biased region" description="Basic and acidic residues" evidence="1">
    <location>
        <begin position="29"/>
        <end position="39"/>
    </location>
</feature>
<gene>
    <name evidence="2" type="ORF">Airi01_011150</name>
</gene>
<evidence type="ECO:0000256" key="1">
    <source>
        <dbReference type="SAM" id="MobiDB-lite"/>
    </source>
</evidence>
<accession>A0A9W6VIE7</accession>
<dbReference type="Proteomes" id="UP001165135">
    <property type="component" value="Unassembled WGS sequence"/>
</dbReference>
<sequence length="320" mass="34769">MVVDRVDGANTGETAERPAGGEQFPADHPGSDDSLSRVESRLAALAANEKPPETAADVGERAPQPYAKLLDTPIADDQPTPREVLGRFAPADAGLPEVTEREAADHIARYVGERPWLACAADSDPAVQRVLVALDLGQGHALERHEGYADHERLRRRVTALEDPAQLDPAKRVAGIDGCKPGDRAHRCADTATAVQDPAAFATMFARAMEHPDIRDVLRRPFDPHANPPRVAIPIEELLGPDGHRYCSGYRLLPVGGQIRAALDCRDSWVDSRANDRDPDVPDPGAALVDSFDGGKVQFFFRARALRDGYEVSTMFVERP</sequence>